<dbReference type="InterPro" id="IPR001680">
    <property type="entry name" value="WD40_rpt"/>
</dbReference>
<feature type="domain" description="Nephrocystin 3-like N-terminal" evidence="4">
    <location>
        <begin position="362"/>
        <end position="520"/>
    </location>
</feature>
<dbReference type="EMBL" id="CAJMWW010000178">
    <property type="protein sequence ID" value="CAE6454875.1"/>
    <property type="molecule type" value="Genomic_DNA"/>
</dbReference>
<dbReference type="CDD" id="cd00200">
    <property type="entry name" value="WD40"/>
    <property type="match status" value="2"/>
</dbReference>
<feature type="repeat" description="WD" evidence="3">
    <location>
        <begin position="1034"/>
        <end position="1065"/>
    </location>
</feature>
<dbReference type="InterPro" id="IPR015943">
    <property type="entry name" value="WD40/YVTN_repeat-like_dom_sf"/>
</dbReference>
<proteinExistence type="predicted"/>
<dbReference type="SMART" id="SM00320">
    <property type="entry name" value="WD40"/>
    <property type="match status" value="14"/>
</dbReference>
<protein>
    <recommendedName>
        <fullName evidence="4">Nephrocystin 3-like N-terminal domain-containing protein</fullName>
    </recommendedName>
</protein>
<organism evidence="5 6">
    <name type="scientific">Rhizoctonia solani</name>
    <dbReference type="NCBI Taxonomy" id="456999"/>
    <lineage>
        <taxon>Eukaryota</taxon>
        <taxon>Fungi</taxon>
        <taxon>Dikarya</taxon>
        <taxon>Basidiomycota</taxon>
        <taxon>Agaricomycotina</taxon>
        <taxon>Agaricomycetes</taxon>
        <taxon>Cantharellales</taxon>
        <taxon>Ceratobasidiaceae</taxon>
        <taxon>Rhizoctonia</taxon>
    </lineage>
</organism>
<dbReference type="InterPro" id="IPR056884">
    <property type="entry name" value="NPHP3-like_N"/>
</dbReference>
<reference evidence="5" key="1">
    <citation type="submission" date="2021-01" db="EMBL/GenBank/DDBJ databases">
        <authorList>
            <person name="Kaushik A."/>
        </authorList>
    </citation>
    <scope>NUCLEOTIDE SEQUENCE</scope>
    <source>
        <strain evidence="5">AG3-T5</strain>
    </source>
</reference>
<dbReference type="PROSITE" id="PS50294">
    <property type="entry name" value="WD_REPEATS_REGION"/>
    <property type="match status" value="14"/>
</dbReference>
<feature type="repeat" description="WD" evidence="3">
    <location>
        <begin position="1274"/>
        <end position="1315"/>
    </location>
</feature>
<evidence type="ECO:0000259" key="4">
    <source>
        <dbReference type="Pfam" id="PF24883"/>
    </source>
</evidence>
<dbReference type="PROSITE" id="PS00678">
    <property type="entry name" value="WD_REPEATS_1"/>
    <property type="match status" value="6"/>
</dbReference>
<feature type="repeat" description="WD" evidence="3">
    <location>
        <begin position="1167"/>
        <end position="1201"/>
    </location>
</feature>
<feature type="repeat" description="WD" evidence="3">
    <location>
        <begin position="1231"/>
        <end position="1272"/>
    </location>
</feature>
<feature type="repeat" description="WD" evidence="3">
    <location>
        <begin position="947"/>
        <end position="988"/>
    </location>
</feature>
<feature type="repeat" description="WD" evidence="3">
    <location>
        <begin position="1401"/>
        <end position="1442"/>
    </location>
</feature>
<dbReference type="Pfam" id="PF00400">
    <property type="entry name" value="WD40"/>
    <property type="match status" value="14"/>
</dbReference>
<feature type="repeat" description="WD" evidence="3">
    <location>
        <begin position="991"/>
        <end position="1032"/>
    </location>
</feature>
<dbReference type="InterPro" id="IPR020472">
    <property type="entry name" value="WD40_PAC1"/>
</dbReference>
<feature type="repeat" description="WD" evidence="3">
    <location>
        <begin position="1315"/>
        <end position="1356"/>
    </location>
</feature>
<feature type="repeat" description="WD" evidence="3">
    <location>
        <begin position="1443"/>
        <end position="1484"/>
    </location>
</feature>
<dbReference type="Proteomes" id="UP000663841">
    <property type="component" value="Unassembled WGS sequence"/>
</dbReference>
<dbReference type="PANTHER" id="PTHR19848:SF8">
    <property type="entry name" value="F-BOX AND WD REPEAT DOMAIN CONTAINING 7"/>
    <property type="match status" value="1"/>
</dbReference>
<name>A0A8H3BF27_9AGAM</name>
<evidence type="ECO:0000256" key="2">
    <source>
        <dbReference type="ARBA" id="ARBA00022737"/>
    </source>
</evidence>
<feature type="repeat" description="WD" evidence="3">
    <location>
        <begin position="1126"/>
        <end position="1157"/>
    </location>
</feature>
<dbReference type="Gene3D" id="3.40.50.300">
    <property type="entry name" value="P-loop containing nucleotide triphosphate hydrolases"/>
    <property type="match status" value="1"/>
</dbReference>
<feature type="repeat" description="WD" evidence="3">
    <location>
        <begin position="1486"/>
        <end position="1519"/>
    </location>
</feature>
<dbReference type="PROSITE" id="PS50082">
    <property type="entry name" value="WD_REPEATS_2"/>
    <property type="match status" value="14"/>
</dbReference>
<keyword evidence="1 3" id="KW-0853">WD repeat</keyword>
<feature type="repeat" description="WD" evidence="3">
    <location>
        <begin position="904"/>
        <end position="945"/>
    </location>
</feature>
<evidence type="ECO:0000256" key="1">
    <source>
        <dbReference type="ARBA" id="ARBA00022574"/>
    </source>
</evidence>
<sequence>MSADPPGSPTNHEWFRQWITDVEVNPGNSDPNSSFSARMFVDHELVCNLPTIDGTGSLRWSGLLFRNVAPSSTVSLRLCMRIRGRPRYFNFPTFMISEVDEETGEMTLELPEAAWVVTIKLLTQTAAGLQFSDELEKLNAIQGAYNSLEPNGTVKYLFKNALNFANLSAQALPDFTAKVSFLIYMKAWELLDRQARLDDTIQAILRSLTGIGDIVDIAGQASSVMLVTAMNRSKQSVHGILKLLEDASVYIFNQLATNDLASVSLEEAGPYQSFDVETYLGRLRDLQTAFHASWSPVTATSVDIADMDNDALSDLPQYDAHGQSRRIDPYDMLRLLRPLDPNGYNPRQACMDGTREVMLTRIVTWTQNRKSAEGLTWISGQAGMGKTSVATSLCQRLDGIQALAGSFFCQRDSPDGSDPLRLINNLVHELAMRCPAYAQEVAYAIRANRRLCNSHLDLRYEGLIKKPLERLSSLSMRANLAIVIDALDECGDCDSREQILDHLYEMSQLVPWLKIIITARPIDCFAKKRPRPSILQLQDVDATSDIRAYIVSQVAQLAEAERWPADSIDQLCTMSGGVFLWATLAIKYIKKSAFPSLPRLQKVLSKQKSPVTDQFDALYTKALEMAIDEEEDDVKAAYLRCIGAILAVSEHEPLAAPDLQYLLLVAGQIDQLTLEQTINNLGPLLLATDGRHIKFHHPSFKDFVTDTSRAGRFHIRLNQYEAEPAACCLQVMQRDLRFNICELETSHRLNSEVPDLKQRIDTHIGPTLKYACMHWIDHFIASPTQTLVEAIRTFMEGPQLIYWIEALSLLGSINVAIAGLLKLAAVDLTEFSNSGLVVSWANDARRFILSFYDPITTSTPHLYLSALAFAPRNCLTAVRMRPHFPNIITVAQGGDSDWHPCVKATIHPHAIQALSISPDEKQIVVGYPDGSLAIWDYQTGACVSPPRVGHRDVVTCVVYSPHGNLVASSSHDATIRVWDVTKGGLQNSRILSGHSGPVHSVAFSPNSSLIASGSSDQTIHLWDPNSSHPIHEPYVGHSSRVTSVAFSPDGTKLVSGSWDKTIRVWMVDLGGSRLTNNPLVISGHSSSVTCVSFSPDGSKVASGSMDKTVQIWDAQTGTGSELRASSTKHSDIISSIAFSSDGNHIASCSLDGSVQLWGTTTSMFSQPFGHSSSVCAVAFSRDGCYLLSGSTDMTTRVWDVDACLKSIINADPIGQNPPQTTLCQSLNRLVLVGHSSSVYSIAVMRNGACIVSTSNDQTVRIWDAQTGAPICNPLIGHSGYVYCVAVSPDGTQIVSGSGDRSMKLWDAATHANIKSYQHSSHFWCTMFSPNGAQIAFGTGDNNVYLWDVTGWKMINDGLQGHSGQVFSVAFSPDGTCLASASGDYTVMLWDIQNHSHSGAPLSGHNGQVRSVAFSPCGTRLASGSEDRTVRVWDKDTGNTIFALTGHSSHAMTVAFSPDGSCIASGSCDRTVRLWNVKTGQLIAQPFTEHSGDVNSITFSSDGNYLISGSSDKTIQIRNVAAFYPTVEPKAEPSDTFHWPANSYNMSSHPKYPQWVIQNHESHMFWLPPHYAQREKFMGSGQRARSPVCLNYLKFVHGTAWTKVACNPTSNSSQ</sequence>
<dbReference type="SUPFAM" id="SSF50978">
    <property type="entry name" value="WD40 repeat-like"/>
    <property type="match status" value="1"/>
</dbReference>
<dbReference type="SUPFAM" id="SSF50998">
    <property type="entry name" value="Quinoprotein alcohol dehydrogenase-like"/>
    <property type="match status" value="1"/>
</dbReference>
<feature type="repeat" description="WD" evidence="3">
    <location>
        <begin position="1081"/>
        <end position="1122"/>
    </location>
</feature>
<comment type="caution">
    <text evidence="5">The sequence shown here is derived from an EMBL/GenBank/DDBJ whole genome shotgun (WGS) entry which is preliminary data.</text>
</comment>
<dbReference type="PRINTS" id="PR00320">
    <property type="entry name" value="GPROTEINBRPT"/>
</dbReference>
<dbReference type="InterPro" id="IPR019775">
    <property type="entry name" value="WD40_repeat_CS"/>
</dbReference>
<gene>
    <name evidence="5" type="ORF">RDB_LOCUS135198</name>
</gene>
<dbReference type="PANTHER" id="PTHR19848">
    <property type="entry name" value="WD40 REPEAT PROTEIN"/>
    <property type="match status" value="1"/>
</dbReference>
<dbReference type="SUPFAM" id="SSF52540">
    <property type="entry name" value="P-loop containing nucleoside triphosphate hydrolases"/>
    <property type="match status" value="1"/>
</dbReference>
<evidence type="ECO:0000313" key="5">
    <source>
        <dbReference type="EMBL" id="CAE6454875.1"/>
    </source>
</evidence>
<accession>A0A8H3BF27</accession>
<feature type="repeat" description="WD" evidence="3">
    <location>
        <begin position="1358"/>
        <end position="1399"/>
    </location>
</feature>
<dbReference type="InterPro" id="IPR027417">
    <property type="entry name" value="P-loop_NTPase"/>
</dbReference>
<dbReference type="InterPro" id="IPR036322">
    <property type="entry name" value="WD40_repeat_dom_sf"/>
</dbReference>
<dbReference type="Gene3D" id="2.130.10.10">
    <property type="entry name" value="YVTN repeat-like/Quinoprotein amine dehydrogenase"/>
    <property type="match status" value="6"/>
</dbReference>
<dbReference type="Pfam" id="PF24883">
    <property type="entry name" value="NPHP3_N"/>
    <property type="match status" value="1"/>
</dbReference>
<evidence type="ECO:0000256" key="3">
    <source>
        <dbReference type="PROSITE-ProRule" id="PRU00221"/>
    </source>
</evidence>
<evidence type="ECO:0000313" key="6">
    <source>
        <dbReference type="Proteomes" id="UP000663841"/>
    </source>
</evidence>
<dbReference type="InterPro" id="IPR011047">
    <property type="entry name" value="Quinoprotein_ADH-like_sf"/>
</dbReference>
<keyword evidence="2" id="KW-0677">Repeat</keyword>